<dbReference type="OrthoDB" id="9800231at2"/>
<reference evidence="3 4" key="1">
    <citation type="journal article" date="2013" name="Int. J. Syst. Evol. Microbiol.">
        <title>Marinicauda pacifica gen. nov., sp. nov., a prosthecate alphaproteobacterium of the family Hyphomonadaceae isolated from deep seawater.</title>
        <authorList>
            <person name="Zhang X.Y."/>
            <person name="Li G.W."/>
            <person name="Wang C.S."/>
            <person name="Zhang Y.J."/>
            <person name="Xu X.W."/>
            <person name="Li H."/>
            <person name="Liu A."/>
            <person name="Liu C."/>
            <person name="Xie B.B."/>
            <person name="Qin Q.L."/>
            <person name="Xu Z."/>
            <person name="Chen X.L."/>
            <person name="Zhou B.C."/>
            <person name="Zhang Y.Z."/>
        </authorList>
    </citation>
    <scope>NUCLEOTIDE SEQUENCE [LARGE SCALE GENOMIC DNA]</scope>
    <source>
        <strain evidence="3 4">P-1 km-3</strain>
    </source>
</reference>
<keyword evidence="4" id="KW-1185">Reference proteome</keyword>
<accession>A0A4S2H8I8</accession>
<evidence type="ECO:0000313" key="3">
    <source>
        <dbReference type="EMBL" id="TGY92147.1"/>
    </source>
</evidence>
<dbReference type="Proteomes" id="UP000305451">
    <property type="component" value="Unassembled WGS sequence"/>
</dbReference>
<name>A0A4S2H8I8_9PROT</name>
<evidence type="ECO:0000256" key="1">
    <source>
        <dbReference type="SAM" id="MobiDB-lite"/>
    </source>
</evidence>
<evidence type="ECO:0000259" key="2">
    <source>
        <dbReference type="Pfam" id="PF08241"/>
    </source>
</evidence>
<dbReference type="AlphaFoldDB" id="A0A4S2H8I8"/>
<evidence type="ECO:0000313" key="4">
    <source>
        <dbReference type="Proteomes" id="UP000305451"/>
    </source>
</evidence>
<feature type="domain" description="Methyltransferase type 11" evidence="2">
    <location>
        <begin position="82"/>
        <end position="132"/>
    </location>
</feature>
<proteinExistence type="predicted"/>
<feature type="region of interest" description="Disordered" evidence="1">
    <location>
        <begin position="229"/>
        <end position="263"/>
    </location>
</feature>
<dbReference type="EMBL" id="SRXV01000003">
    <property type="protein sequence ID" value="TGY92147.1"/>
    <property type="molecule type" value="Genomic_DNA"/>
</dbReference>
<protein>
    <submittedName>
        <fullName evidence="3">Class I SAM-dependent methyltransferase</fullName>
    </submittedName>
</protein>
<dbReference type="RefSeq" id="WP_135945280.1">
    <property type="nucleotide sequence ID" value="NZ_BMEI01000003.1"/>
</dbReference>
<dbReference type="Pfam" id="PF08241">
    <property type="entry name" value="Methyltransf_11"/>
    <property type="match status" value="1"/>
</dbReference>
<keyword evidence="3" id="KW-0808">Transferase</keyword>
<keyword evidence="3" id="KW-0489">Methyltransferase</keyword>
<dbReference type="GO" id="GO:0008757">
    <property type="term" value="F:S-adenosylmethionine-dependent methyltransferase activity"/>
    <property type="evidence" value="ECO:0007669"/>
    <property type="project" value="InterPro"/>
</dbReference>
<sequence>MRTDALWIERFYRTKRGQAARAMVRRRLGALWPDLTGLDVGGYGYPLPFMDAWREQARRTVVHMPEAQGAVRWPERPDGPSLTVLGGEARLPFAEAVFDRMLLAHALEESADPRKLLRELWRVMAPEGRMVIVCAHRAGIWSRADSTPFGHGRPFSRSQLSELLTGALFEPVAWANALYTPPWGWTCGPRLSESLEAIGEKIFPAFGGLILVEAVKHVGAVRPGQAERVRSKALEGRTAAGLSPARRRPLGRSVPPMQERDAP</sequence>
<gene>
    <name evidence="3" type="ORF">E5162_10815</name>
</gene>
<comment type="caution">
    <text evidence="3">The sequence shown here is derived from an EMBL/GenBank/DDBJ whole genome shotgun (WGS) entry which is preliminary data.</text>
</comment>
<dbReference type="InterPro" id="IPR013216">
    <property type="entry name" value="Methyltransf_11"/>
</dbReference>
<dbReference type="GO" id="GO:0032259">
    <property type="term" value="P:methylation"/>
    <property type="evidence" value="ECO:0007669"/>
    <property type="project" value="UniProtKB-KW"/>
</dbReference>
<dbReference type="Gene3D" id="3.40.50.150">
    <property type="entry name" value="Vaccinia Virus protein VP39"/>
    <property type="match status" value="1"/>
</dbReference>
<organism evidence="3 4">
    <name type="scientific">Marinicauda pacifica</name>
    <dbReference type="NCBI Taxonomy" id="1133559"/>
    <lineage>
        <taxon>Bacteria</taxon>
        <taxon>Pseudomonadati</taxon>
        <taxon>Pseudomonadota</taxon>
        <taxon>Alphaproteobacteria</taxon>
        <taxon>Maricaulales</taxon>
        <taxon>Maricaulaceae</taxon>
        <taxon>Marinicauda</taxon>
    </lineage>
</organism>
<dbReference type="SUPFAM" id="SSF53335">
    <property type="entry name" value="S-adenosyl-L-methionine-dependent methyltransferases"/>
    <property type="match status" value="1"/>
</dbReference>
<dbReference type="InterPro" id="IPR029063">
    <property type="entry name" value="SAM-dependent_MTases_sf"/>
</dbReference>